<feature type="transmembrane region" description="Helical" evidence="17">
    <location>
        <begin position="306"/>
        <end position="327"/>
    </location>
</feature>
<dbReference type="GO" id="GO:0042773">
    <property type="term" value="P:ATP synthesis coupled electron transport"/>
    <property type="evidence" value="ECO:0007669"/>
    <property type="project" value="InterPro"/>
</dbReference>
<comment type="similarity">
    <text evidence="3 17">Belongs to the complex I subunit 4 family.</text>
</comment>
<dbReference type="AlphaFoldDB" id="A0A344A2H2"/>
<dbReference type="InterPro" id="IPR003918">
    <property type="entry name" value="NADH_UbQ_OxRdtase"/>
</dbReference>
<reference evidence="19" key="1">
    <citation type="submission" date="2018-02" db="EMBL/GenBank/DDBJ databases">
        <title>Resolving the psyllid tree of life: Phylogenomic analysis of the superfamily Psylloidea (Hemiptera).</title>
        <authorList>
            <person name="Percy D.M."/>
            <person name="Sveinsson S."/>
            <person name="Lemmon A.R."/>
            <person name="Lemmon E.M."/>
            <person name="Ouvrard D."/>
            <person name="Burckhardt D."/>
        </authorList>
    </citation>
    <scope>NUCLEOTIDE SEQUENCE</scope>
    <source>
        <strain evidence="19">DP1.ctg068_circ</strain>
    </source>
</reference>
<name>A0A344A2H2_9HEMI</name>
<dbReference type="PANTHER" id="PTHR43507">
    <property type="entry name" value="NADH-UBIQUINONE OXIDOREDUCTASE CHAIN 4"/>
    <property type="match status" value="1"/>
</dbReference>
<comment type="function">
    <text evidence="17">Core subunit of the mitochondrial membrane respiratory chain NADH dehydrogenase (Complex I) which catalyzes electron transfer from NADH through the respiratory chain, using ubiquinone as an electron acceptor. Essential for the catalytic activity and assembly of complex I.</text>
</comment>
<comment type="subcellular location">
    <subcellularLocation>
        <location evidence="2 17">Mitochondrion membrane</location>
        <topology evidence="2 17">Multi-pass membrane protein</topology>
    </subcellularLocation>
</comment>
<keyword evidence="13 17" id="KW-0830">Ubiquinone</keyword>
<sequence>MLEIMFYIFFMSFFSSWVLFMNSLIFCFIYLVLNLYDYNMFFIQSVFSLLSLWLVLGMIMTVKSVMKKKDLYMIMLVLIFLLVLTFYSESLIMFYMGFEMSILPVLLIIYGWGYQPDRLEAGFYMILYTVLFSLPLLLLMFYVDTNLFYSHFMMFLMLMVAFLVKLPMFGFHFWLPRAHVEAPVFGSMVLAGVMLKLGGYGIVKLSFVFGDSLYKYTNFFIIFSMMGGLWLSCICFVQSDMKMLIAYSSIIHMSLVLSGMFTLKDFGLMGSIYMMVGHGLCSSGMFCIMGLTYDRTHTRSIYLNKGLLMISPTCSLWWFLFCSSNLSFPPCLNLPGEILLNFAIISWYKMCFMILVFLGLLSAMYSIYMFAFTQQSVTLNYFPFFSINIKEFFVLILHWLPLNFLILDLSFLF</sequence>
<dbReference type="InterPro" id="IPR001750">
    <property type="entry name" value="ND/Mrp_TM"/>
</dbReference>
<gene>
    <name evidence="19" type="primary">nad4</name>
</gene>
<evidence type="ECO:0000256" key="10">
    <source>
        <dbReference type="ARBA" id="ARBA00022982"/>
    </source>
</evidence>
<feature type="transmembrane region" description="Helical" evidence="17">
    <location>
        <begin position="7"/>
        <end position="32"/>
    </location>
</feature>
<feature type="transmembrane region" description="Helical" evidence="17">
    <location>
        <begin position="71"/>
        <end position="88"/>
    </location>
</feature>
<keyword evidence="12 17" id="KW-0520">NAD</keyword>
<proteinExistence type="inferred from homology"/>
<dbReference type="GO" id="GO:0048039">
    <property type="term" value="F:ubiquinone binding"/>
    <property type="evidence" value="ECO:0007669"/>
    <property type="project" value="TreeGrafter"/>
</dbReference>
<keyword evidence="15 17" id="KW-0472">Membrane</keyword>
<dbReference type="Pfam" id="PF00361">
    <property type="entry name" value="Proton_antipo_M"/>
    <property type="match status" value="1"/>
</dbReference>
<comment type="catalytic activity">
    <reaction evidence="16 17">
        <text>a ubiquinone + NADH + 5 H(+)(in) = a ubiquinol + NAD(+) + 4 H(+)(out)</text>
        <dbReference type="Rhea" id="RHEA:29091"/>
        <dbReference type="Rhea" id="RHEA-COMP:9565"/>
        <dbReference type="Rhea" id="RHEA-COMP:9566"/>
        <dbReference type="ChEBI" id="CHEBI:15378"/>
        <dbReference type="ChEBI" id="CHEBI:16389"/>
        <dbReference type="ChEBI" id="CHEBI:17976"/>
        <dbReference type="ChEBI" id="CHEBI:57540"/>
        <dbReference type="ChEBI" id="CHEBI:57945"/>
        <dbReference type="EC" id="7.1.1.2"/>
    </reaction>
</comment>
<keyword evidence="6 17" id="KW-0813">Transport</keyword>
<evidence type="ECO:0000256" key="12">
    <source>
        <dbReference type="ARBA" id="ARBA00023027"/>
    </source>
</evidence>
<evidence type="ECO:0000256" key="5">
    <source>
        <dbReference type="ARBA" id="ARBA00021006"/>
    </source>
</evidence>
<keyword evidence="7 17" id="KW-0679">Respiratory chain</keyword>
<feature type="transmembrane region" description="Helical" evidence="17">
    <location>
        <begin position="187"/>
        <end position="210"/>
    </location>
</feature>
<evidence type="ECO:0000256" key="7">
    <source>
        <dbReference type="ARBA" id="ARBA00022660"/>
    </source>
</evidence>
<keyword evidence="10 17" id="KW-0249">Electron transport</keyword>
<evidence type="ECO:0000256" key="11">
    <source>
        <dbReference type="ARBA" id="ARBA00022989"/>
    </source>
</evidence>
<dbReference type="EC" id="7.1.1.2" evidence="4 17"/>
<feature type="transmembrane region" description="Helical" evidence="17">
    <location>
        <begin position="347"/>
        <end position="371"/>
    </location>
</feature>
<accession>A0A344A2H2</accession>
<evidence type="ECO:0000256" key="9">
    <source>
        <dbReference type="ARBA" id="ARBA00022967"/>
    </source>
</evidence>
<evidence type="ECO:0000256" key="16">
    <source>
        <dbReference type="ARBA" id="ARBA00049551"/>
    </source>
</evidence>
<dbReference type="GO" id="GO:0031966">
    <property type="term" value="C:mitochondrial membrane"/>
    <property type="evidence" value="ECO:0007669"/>
    <property type="project" value="UniProtKB-SubCell"/>
</dbReference>
<evidence type="ECO:0000256" key="2">
    <source>
        <dbReference type="ARBA" id="ARBA00004225"/>
    </source>
</evidence>
<evidence type="ECO:0000256" key="3">
    <source>
        <dbReference type="ARBA" id="ARBA00009025"/>
    </source>
</evidence>
<comment type="function">
    <text evidence="1">Core subunit of the mitochondrial membrane respiratory chain NADH dehydrogenase (Complex I) that is believed to belong to the minimal assembly required for catalysis. Complex I functions in the transfer of electrons from NADH to the respiratory chain. The immediate electron acceptor for the enzyme is believed to be ubiquinone.</text>
</comment>
<feature type="transmembrane region" description="Helical" evidence="17">
    <location>
        <begin position="216"/>
        <end position="237"/>
    </location>
</feature>
<dbReference type="PANTHER" id="PTHR43507:SF20">
    <property type="entry name" value="NADH-UBIQUINONE OXIDOREDUCTASE CHAIN 4"/>
    <property type="match status" value="1"/>
</dbReference>
<evidence type="ECO:0000256" key="13">
    <source>
        <dbReference type="ARBA" id="ARBA00023075"/>
    </source>
</evidence>
<evidence type="ECO:0000256" key="17">
    <source>
        <dbReference type="RuleBase" id="RU003297"/>
    </source>
</evidence>
<keyword evidence="8 17" id="KW-0812">Transmembrane</keyword>
<dbReference type="GO" id="GO:0015990">
    <property type="term" value="P:electron transport coupled proton transport"/>
    <property type="evidence" value="ECO:0007669"/>
    <property type="project" value="TreeGrafter"/>
</dbReference>
<keyword evidence="14 17" id="KW-0496">Mitochondrion</keyword>
<organism evidence="19">
    <name type="scientific">Leptynoptera sulfurea</name>
    <dbReference type="NCBI Taxonomy" id="1950150"/>
    <lineage>
        <taxon>Eukaryota</taxon>
        <taxon>Metazoa</taxon>
        <taxon>Ecdysozoa</taxon>
        <taxon>Arthropoda</taxon>
        <taxon>Hexapoda</taxon>
        <taxon>Insecta</taxon>
        <taxon>Pterygota</taxon>
        <taxon>Neoptera</taxon>
        <taxon>Paraneoptera</taxon>
        <taxon>Hemiptera</taxon>
        <taxon>Sternorrhyncha</taxon>
        <taxon>Psylloidea</taxon>
        <taxon>Triozidae</taxon>
        <taxon>Leptynoptera</taxon>
    </lineage>
</organism>
<evidence type="ECO:0000256" key="4">
    <source>
        <dbReference type="ARBA" id="ARBA00012944"/>
    </source>
</evidence>
<keyword evidence="9" id="KW-1278">Translocase</keyword>
<feature type="transmembrane region" description="Helical" evidence="17">
    <location>
        <begin position="149"/>
        <end position="175"/>
    </location>
</feature>
<dbReference type="EMBL" id="MG989229">
    <property type="protein sequence ID" value="AWU48963.1"/>
    <property type="molecule type" value="Genomic_DNA"/>
</dbReference>
<evidence type="ECO:0000256" key="14">
    <source>
        <dbReference type="ARBA" id="ARBA00023128"/>
    </source>
</evidence>
<feature type="transmembrane region" description="Helical" evidence="17">
    <location>
        <begin position="275"/>
        <end position="294"/>
    </location>
</feature>
<feature type="transmembrane region" description="Helical" evidence="17">
    <location>
        <begin position="121"/>
        <end position="143"/>
    </location>
</feature>
<feature type="transmembrane region" description="Helical" evidence="17">
    <location>
        <begin position="244"/>
        <end position="263"/>
    </location>
</feature>
<feature type="transmembrane region" description="Helical" evidence="17">
    <location>
        <begin position="94"/>
        <end position="114"/>
    </location>
</feature>
<protein>
    <recommendedName>
        <fullName evidence="5 17">NADH-ubiquinone oxidoreductase chain 4</fullName>
        <ecNumber evidence="4 17">7.1.1.2</ecNumber>
    </recommendedName>
</protein>
<geneLocation type="mitochondrion" evidence="19"/>
<evidence type="ECO:0000313" key="19">
    <source>
        <dbReference type="EMBL" id="AWU48963.1"/>
    </source>
</evidence>
<feature type="transmembrane region" description="Helical" evidence="17">
    <location>
        <begin position="38"/>
        <end position="59"/>
    </location>
</feature>
<evidence type="ECO:0000259" key="18">
    <source>
        <dbReference type="Pfam" id="PF00361"/>
    </source>
</evidence>
<dbReference type="PRINTS" id="PR01437">
    <property type="entry name" value="NUOXDRDTASE4"/>
</dbReference>
<feature type="domain" description="NADH:quinone oxidoreductase/Mrp antiporter transmembrane" evidence="18">
    <location>
        <begin position="88"/>
        <end position="361"/>
    </location>
</feature>
<evidence type="ECO:0000256" key="8">
    <source>
        <dbReference type="ARBA" id="ARBA00022692"/>
    </source>
</evidence>
<keyword evidence="11 17" id="KW-1133">Transmembrane helix</keyword>
<dbReference type="GO" id="GO:0008137">
    <property type="term" value="F:NADH dehydrogenase (ubiquinone) activity"/>
    <property type="evidence" value="ECO:0007669"/>
    <property type="project" value="UniProtKB-UniRule"/>
</dbReference>
<dbReference type="GO" id="GO:0003954">
    <property type="term" value="F:NADH dehydrogenase activity"/>
    <property type="evidence" value="ECO:0007669"/>
    <property type="project" value="TreeGrafter"/>
</dbReference>
<evidence type="ECO:0000256" key="1">
    <source>
        <dbReference type="ARBA" id="ARBA00003257"/>
    </source>
</evidence>
<evidence type="ECO:0000256" key="15">
    <source>
        <dbReference type="ARBA" id="ARBA00023136"/>
    </source>
</evidence>
<evidence type="ECO:0000256" key="6">
    <source>
        <dbReference type="ARBA" id="ARBA00022448"/>
    </source>
</evidence>